<dbReference type="EMBL" id="DTGZ01000069">
    <property type="protein sequence ID" value="HGV97365.1"/>
    <property type="molecule type" value="Genomic_DNA"/>
</dbReference>
<gene>
    <name evidence="1" type="ORF">ENV60_03600</name>
</gene>
<name>A0A7C4TGE0_UNCW3</name>
<proteinExistence type="predicted"/>
<evidence type="ECO:0000313" key="1">
    <source>
        <dbReference type="EMBL" id="HGV97365.1"/>
    </source>
</evidence>
<reference evidence="1" key="1">
    <citation type="journal article" date="2020" name="mSystems">
        <title>Genome- and Community-Level Interaction Insights into Carbon Utilization and Element Cycling Functions of Hydrothermarchaeota in Hydrothermal Sediment.</title>
        <authorList>
            <person name="Zhou Z."/>
            <person name="Liu Y."/>
            <person name="Xu W."/>
            <person name="Pan J."/>
            <person name="Luo Z.H."/>
            <person name="Li M."/>
        </authorList>
    </citation>
    <scope>NUCLEOTIDE SEQUENCE [LARGE SCALE GENOMIC DNA]</scope>
    <source>
        <strain evidence="1">SpSt-774</strain>
    </source>
</reference>
<dbReference type="PANTHER" id="PTHR34374:SF1">
    <property type="entry name" value="LARGE RIBOSOMAL RNA SUBUNIT ACCUMULATION PROTEIN YCED HOMOLOG 1, CHLOROPLASTIC"/>
    <property type="match status" value="1"/>
</dbReference>
<comment type="caution">
    <text evidence="1">The sequence shown here is derived from an EMBL/GenBank/DDBJ whole genome shotgun (WGS) entry which is preliminary data.</text>
</comment>
<dbReference type="AlphaFoldDB" id="A0A7C4TGE0"/>
<dbReference type="InterPro" id="IPR003772">
    <property type="entry name" value="YceD"/>
</dbReference>
<accession>A0A7C4TGE0</accession>
<organism evidence="1">
    <name type="scientific">candidate division WOR-3 bacterium</name>
    <dbReference type="NCBI Taxonomy" id="2052148"/>
    <lineage>
        <taxon>Bacteria</taxon>
        <taxon>Bacteria division WOR-3</taxon>
    </lineage>
</organism>
<protein>
    <submittedName>
        <fullName evidence="1">DUF177 domain-containing protein</fullName>
    </submittedName>
</protein>
<sequence length="174" mass="19633">MKKSLFQIPLTEIKEDTSLEFNGLNSGDLDLSLDRVNKFSKIQAKVSLIKKSLGVEANFIINFSAELICSRCLKLFLRNFNEKYHLEYIEGKDPLLALSRVELKSGDIDRVYFTGNTIDISIGIRESIILSIPTVPLCKENCRGLCPVCGIDLNTNSCNCKIIKPNLFQPMSRR</sequence>
<dbReference type="Pfam" id="PF02620">
    <property type="entry name" value="YceD"/>
    <property type="match status" value="1"/>
</dbReference>
<dbReference type="PANTHER" id="PTHR34374">
    <property type="entry name" value="LARGE RIBOSOMAL RNA SUBUNIT ACCUMULATION PROTEIN YCED HOMOLOG 1, CHLOROPLASTIC"/>
    <property type="match status" value="1"/>
</dbReference>